<sequence>MKDEHAHVTNRIPWDPKATGVLTGIKVLDLSRFIAGPLCAQHLADLGADVIKVEGLNGEDSRQNDPRVNGESLYTALFNRNKRALTLNTRTEKGRSILTELVEWADVLVENFRPGTLAKMGLDKSTLAKLNPALIIASISGYGADSPLHDKVLFDCIAQASTGLMTLNSQGDGKPLLTKIASADVLSGVYTALGVLAALRHRDLTGEGQTIDLSVYDSLFSATGTPVPAYVSNGTVPPLNGNRDDFNAPANVFRTEDGYVYLHAGTQAFWKRFCEDIVGRPCLVDHPDFATVDARMRNRVGAERIVEQYTEQHVSADVEKEFAECGIPCAAVLDIPEVAASAQPWARNMLFHTTDASGEELVLIGNPVKLSNSPVSMRLAPPRLGEHTDSIMIHVLDKTPADVIALHEEGVI</sequence>
<accession>A0ABX6YHH4</accession>
<dbReference type="InterPro" id="IPR023606">
    <property type="entry name" value="CoA-Trfase_III_dom_1_sf"/>
</dbReference>
<dbReference type="InterPro" id="IPR003673">
    <property type="entry name" value="CoA-Trfase_fam_III"/>
</dbReference>
<evidence type="ECO:0000313" key="3">
    <source>
        <dbReference type="Proteomes" id="UP000662814"/>
    </source>
</evidence>
<dbReference type="Gene3D" id="3.40.50.10540">
    <property type="entry name" value="Crotonobetainyl-coa:carnitine coa-transferase, domain 1"/>
    <property type="match status" value="1"/>
</dbReference>
<evidence type="ECO:0000313" key="2">
    <source>
        <dbReference type="EMBL" id="QPZ38249.1"/>
    </source>
</evidence>
<dbReference type="SUPFAM" id="SSF89796">
    <property type="entry name" value="CoA-transferase family III (CaiB/BaiF)"/>
    <property type="match status" value="1"/>
</dbReference>
<proteinExistence type="predicted"/>
<keyword evidence="3" id="KW-1185">Reference proteome</keyword>
<dbReference type="EMBL" id="CP061169">
    <property type="protein sequence ID" value="QPZ38249.1"/>
    <property type="molecule type" value="Genomic_DNA"/>
</dbReference>
<organism evidence="2 3">
    <name type="scientific">Paramicrobacterium chengjingii</name>
    <dbReference type="NCBI Taxonomy" id="2769067"/>
    <lineage>
        <taxon>Bacteria</taxon>
        <taxon>Bacillati</taxon>
        <taxon>Actinomycetota</taxon>
        <taxon>Actinomycetes</taxon>
        <taxon>Micrococcales</taxon>
        <taxon>Microbacteriaceae</taxon>
        <taxon>Paramicrobacterium</taxon>
    </lineage>
</organism>
<dbReference type="Pfam" id="PF02515">
    <property type="entry name" value="CoA_transf_3"/>
    <property type="match status" value="1"/>
</dbReference>
<dbReference type="InterPro" id="IPR044855">
    <property type="entry name" value="CoA-Trfase_III_dom3_sf"/>
</dbReference>
<keyword evidence="1 2" id="KW-0808">Transferase</keyword>
<reference evidence="2 3" key="1">
    <citation type="submission" date="2020-12" db="EMBL/GenBank/DDBJ databases">
        <title>Microbacterium sp. HY060.</title>
        <authorList>
            <person name="Zhou J."/>
        </authorList>
    </citation>
    <scope>NUCLEOTIDE SEQUENCE [LARGE SCALE GENOMIC DNA]</scope>
    <source>
        <strain evidence="2 3">HY60</strain>
    </source>
</reference>
<dbReference type="GO" id="GO:0016740">
    <property type="term" value="F:transferase activity"/>
    <property type="evidence" value="ECO:0007669"/>
    <property type="project" value="UniProtKB-KW"/>
</dbReference>
<dbReference type="RefSeq" id="WP_166987029.1">
    <property type="nucleotide sequence ID" value="NZ_CP061169.1"/>
</dbReference>
<protein>
    <submittedName>
        <fullName evidence="2">CoA transferase</fullName>
    </submittedName>
</protein>
<gene>
    <name evidence="2" type="ORF">HCR76_15900</name>
</gene>
<evidence type="ECO:0000256" key="1">
    <source>
        <dbReference type="ARBA" id="ARBA00022679"/>
    </source>
</evidence>
<name>A0ABX6YHH4_9MICO</name>
<dbReference type="Gene3D" id="3.30.1540.10">
    <property type="entry name" value="formyl-coa transferase, domain 3"/>
    <property type="match status" value="1"/>
</dbReference>
<dbReference type="PANTHER" id="PTHR48207">
    <property type="entry name" value="SUCCINATE--HYDROXYMETHYLGLUTARATE COA-TRANSFERASE"/>
    <property type="match status" value="1"/>
</dbReference>
<dbReference type="Proteomes" id="UP000662814">
    <property type="component" value="Chromosome"/>
</dbReference>
<dbReference type="InterPro" id="IPR050483">
    <property type="entry name" value="CoA-transferase_III_domain"/>
</dbReference>
<dbReference type="PANTHER" id="PTHR48207:SF3">
    <property type="entry name" value="SUCCINATE--HYDROXYMETHYLGLUTARATE COA-TRANSFERASE"/>
    <property type="match status" value="1"/>
</dbReference>